<dbReference type="Proteomes" id="UP000095746">
    <property type="component" value="Unassembled WGS sequence"/>
</dbReference>
<dbReference type="AlphaFoldDB" id="A0A174QZ99"/>
<evidence type="ECO:0000313" key="3">
    <source>
        <dbReference type="Proteomes" id="UP000095746"/>
    </source>
</evidence>
<name>A0A174QZ99_FLAPL</name>
<evidence type="ECO:0000256" key="1">
    <source>
        <dbReference type="SAM" id="MobiDB-lite"/>
    </source>
</evidence>
<reference evidence="2 3" key="1">
    <citation type="submission" date="2015-09" db="EMBL/GenBank/DDBJ databases">
        <authorList>
            <consortium name="Pathogen Informatics"/>
        </authorList>
    </citation>
    <scope>NUCLEOTIDE SEQUENCE [LARGE SCALE GENOMIC DNA]</scope>
    <source>
        <strain evidence="2 3">2789STDY5608854</strain>
    </source>
</reference>
<organism evidence="2 3">
    <name type="scientific">Flavonifractor plautii</name>
    <name type="common">Fusobacterium plautii</name>
    <dbReference type="NCBI Taxonomy" id="292800"/>
    <lineage>
        <taxon>Bacteria</taxon>
        <taxon>Bacillati</taxon>
        <taxon>Bacillota</taxon>
        <taxon>Clostridia</taxon>
        <taxon>Eubacteriales</taxon>
        <taxon>Oscillospiraceae</taxon>
        <taxon>Flavonifractor</taxon>
    </lineage>
</organism>
<accession>A0A174QZ99</accession>
<gene>
    <name evidence="2" type="ORF">ERS852411_03565</name>
</gene>
<dbReference type="EMBL" id="CYZT01000490">
    <property type="protein sequence ID" value="CUP77076.1"/>
    <property type="molecule type" value="Genomic_DNA"/>
</dbReference>
<proteinExistence type="predicted"/>
<evidence type="ECO:0000313" key="2">
    <source>
        <dbReference type="EMBL" id="CUP77076.1"/>
    </source>
</evidence>
<feature type="region of interest" description="Disordered" evidence="1">
    <location>
        <begin position="1"/>
        <end position="35"/>
    </location>
</feature>
<sequence>MASISSRSWASMEDSPMPKSLSVRETMTPSARLFR</sequence>
<protein>
    <submittedName>
        <fullName evidence="2">Uncharacterized protein</fullName>
    </submittedName>
</protein>